<dbReference type="EMBL" id="RIBZ01000886">
    <property type="protein sequence ID" value="RNF77658.1"/>
    <property type="molecule type" value="Genomic_DNA"/>
</dbReference>
<reference evidence="11 12" key="1">
    <citation type="submission" date="2018-11" db="EMBL/GenBank/DDBJ databases">
        <title>The Potential of Streptomyces as Biocontrol Agents against the Tomato grey mould, Botrytis cinerea (Gray mold) Frontiers in Microbiology.</title>
        <authorList>
            <person name="Li D."/>
        </authorList>
    </citation>
    <scope>NUCLEOTIDE SEQUENCE [LARGE SCALE GENOMIC DNA]</scope>
    <source>
        <strain evidence="11 12">NEAU-LD23</strain>
    </source>
</reference>
<evidence type="ECO:0000256" key="2">
    <source>
        <dbReference type="ARBA" id="ARBA00022448"/>
    </source>
</evidence>
<name>A0A3M8S957_9ACTN</name>
<comment type="subcellular location">
    <subcellularLocation>
        <location evidence="1">Cell membrane</location>
        <topology evidence="1">Multi-pass membrane protein</topology>
    </subcellularLocation>
</comment>
<feature type="transmembrane region" description="Helical" evidence="9">
    <location>
        <begin position="408"/>
        <end position="428"/>
    </location>
</feature>
<keyword evidence="3" id="KW-1003">Cell membrane</keyword>
<feature type="transmembrane region" description="Helical" evidence="9">
    <location>
        <begin position="108"/>
        <end position="130"/>
    </location>
</feature>
<dbReference type="Pfam" id="PF07690">
    <property type="entry name" value="MFS_1"/>
    <property type="match status" value="1"/>
</dbReference>
<dbReference type="SUPFAM" id="SSF103473">
    <property type="entry name" value="MFS general substrate transporter"/>
    <property type="match status" value="1"/>
</dbReference>
<dbReference type="GO" id="GO:0046677">
    <property type="term" value="P:response to antibiotic"/>
    <property type="evidence" value="ECO:0007669"/>
    <property type="project" value="UniProtKB-KW"/>
</dbReference>
<dbReference type="Gene3D" id="1.20.1720.10">
    <property type="entry name" value="Multidrug resistance protein D"/>
    <property type="match status" value="1"/>
</dbReference>
<feature type="region of interest" description="Disordered" evidence="8">
    <location>
        <begin position="508"/>
        <end position="533"/>
    </location>
</feature>
<feature type="transmembrane region" description="Helical" evidence="9">
    <location>
        <begin position="335"/>
        <end position="352"/>
    </location>
</feature>
<proteinExistence type="predicted"/>
<feature type="transmembrane region" description="Helical" evidence="9">
    <location>
        <begin position="271"/>
        <end position="296"/>
    </location>
</feature>
<feature type="transmembrane region" description="Helical" evidence="9">
    <location>
        <begin position="308"/>
        <end position="328"/>
    </location>
</feature>
<feature type="transmembrane region" description="Helical" evidence="9">
    <location>
        <begin position="83"/>
        <end position="102"/>
    </location>
</feature>
<dbReference type="InterPro" id="IPR020846">
    <property type="entry name" value="MFS_dom"/>
</dbReference>
<feature type="transmembrane region" description="Helical" evidence="9">
    <location>
        <begin position="171"/>
        <end position="192"/>
    </location>
</feature>
<keyword evidence="12" id="KW-1185">Reference proteome</keyword>
<keyword evidence="6 9" id="KW-0472">Membrane</keyword>
<accession>A0A3M8S957</accession>
<feature type="transmembrane region" description="Helical" evidence="9">
    <location>
        <begin position="233"/>
        <end position="251"/>
    </location>
</feature>
<evidence type="ECO:0000256" key="1">
    <source>
        <dbReference type="ARBA" id="ARBA00004651"/>
    </source>
</evidence>
<evidence type="ECO:0000313" key="11">
    <source>
        <dbReference type="EMBL" id="RNF77658.1"/>
    </source>
</evidence>
<dbReference type="GO" id="GO:0005886">
    <property type="term" value="C:plasma membrane"/>
    <property type="evidence" value="ECO:0007669"/>
    <property type="project" value="UniProtKB-SubCell"/>
</dbReference>
<evidence type="ECO:0000256" key="3">
    <source>
        <dbReference type="ARBA" id="ARBA00022475"/>
    </source>
</evidence>
<feature type="transmembrane region" description="Helical" evidence="9">
    <location>
        <begin position="21"/>
        <end position="43"/>
    </location>
</feature>
<dbReference type="PANTHER" id="PTHR42718">
    <property type="entry name" value="MAJOR FACILITATOR SUPERFAMILY MULTIDRUG TRANSPORTER MFSC"/>
    <property type="match status" value="1"/>
</dbReference>
<comment type="caution">
    <text evidence="11">The sequence shown here is derived from an EMBL/GenBank/DDBJ whole genome shotgun (WGS) entry which is preliminary data.</text>
</comment>
<feature type="transmembrane region" description="Helical" evidence="9">
    <location>
        <begin position="142"/>
        <end position="165"/>
    </location>
</feature>
<keyword evidence="7" id="KW-0046">Antibiotic resistance</keyword>
<feature type="domain" description="Major facilitator superfamily (MFS) profile" evidence="10">
    <location>
        <begin position="18"/>
        <end position="509"/>
    </location>
</feature>
<dbReference type="InterPro" id="IPR011701">
    <property type="entry name" value="MFS"/>
</dbReference>
<dbReference type="Proteomes" id="UP000275401">
    <property type="component" value="Unassembled WGS sequence"/>
</dbReference>
<evidence type="ECO:0000256" key="6">
    <source>
        <dbReference type="ARBA" id="ARBA00023136"/>
    </source>
</evidence>
<keyword evidence="4 9" id="KW-0812">Transmembrane</keyword>
<dbReference type="AlphaFoldDB" id="A0A3M8S957"/>
<evidence type="ECO:0000313" key="12">
    <source>
        <dbReference type="Proteomes" id="UP000275401"/>
    </source>
</evidence>
<evidence type="ECO:0000256" key="4">
    <source>
        <dbReference type="ARBA" id="ARBA00022692"/>
    </source>
</evidence>
<evidence type="ECO:0000256" key="8">
    <source>
        <dbReference type="SAM" id="MobiDB-lite"/>
    </source>
</evidence>
<feature type="transmembrane region" description="Helical" evidence="9">
    <location>
        <begin position="475"/>
        <end position="499"/>
    </location>
</feature>
<evidence type="ECO:0000256" key="7">
    <source>
        <dbReference type="ARBA" id="ARBA00023251"/>
    </source>
</evidence>
<dbReference type="GO" id="GO:0022857">
    <property type="term" value="F:transmembrane transporter activity"/>
    <property type="evidence" value="ECO:0007669"/>
    <property type="project" value="InterPro"/>
</dbReference>
<organism evidence="11 12">
    <name type="scientific">Streptomyces botrytidirepellens</name>
    <dbReference type="NCBI Taxonomy" id="2486417"/>
    <lineage>
        <taxon>Bacteria</taxon>
        <taxon>Bacillati</taxon>
        <taxon>Actinomycetota</taxon>
        <taxon>Actinomycetes</taxon>
        <taxon>Kitasatosporales</taxon>
        <taxon>Streptomycetaceae</taxon>
        <taxon>Streptomyces</taxon>
    </lineage>
</organism>
<feature type="transmembrane region" description="Helical" evidence="9">
    <location>
        <begin position="204"/>
        <end position="221"/>
    </location>
</feature>
<gene>
    <name evidence="11" type="ORF">EEJ42_49880</name>
</gene>
<protein>
    <submittedName>
        <fullName evidence="11">MFS transporter</fullName>
    </submittedName>
</protein>
<sequence length="533" mass="54185">MSSAGNPPQRAGSKEWAALGLLVLPALLLFMMLTILFLASPYLAADLKPSSTETLWILDIYGFLMASLLVLMGTVADRFGHRNLLVAGAALFGIFSVLAAMADSPVMMIVWRAVLGIAAAMQMPATLGLIFSMFHDPKQRGVAIGTWAAAISGGVALGPLLAGLLLEAFSWRATFLVAVPVMAIVVIGGPLLLPRHQGAQGSKLDLFSAALLLATLLPLIYGIKSFATSDSPMLSTAGIVIGLALGIWFILRQLRSSAPLLDVRLFTNRTVGGALGVFILAATGLGGVYLMFTQFLQQVKDLSPLQTGFAILPAALVLIAVATLSPVIARRVRPGYVIATGLAVQVIGYLLFTQVDSETGLPMLIAGFVVLYPAVSPSMALTTDLVVSSVPPEKAGAAGGLASTVNDLGISLGVAIVGSIGTAAYSSGLADKLPEGLPAKDKAAAEENLSGAVAAAQNLPDHLADPLLRVTKDAFAGGLSIGSATAAVIAAAGAIIAALTLRHVPPTGAAAPGSQGGEADAAESVASAGGGSK</sequence>
<evidence type="ECO:0000256" key="5">
    <source>
        <dbReference type="ARBA" id="ARBA00022989"/>
    </source>
</evidence>
<dbReference type="CDD" id="cd17321">
    <property type="entry name" value="MFS_MMR_MDR_like"/>
    <property type="match status" value="1"/>
</dbReference>
<feature type="transmembrane region" description="Helical" evidence="9">
    <location>
        <begin position="364"/>
        <end position="387"/>
    </location>
</feature>
<evidence type="ECO:0000259" key="10">
    <source>
        <dbReference type="PROSITE" id="PS50850"/>
    </source>
</evidence>
<feature type="transmembrane region" description="Helical" evidence="9">
    <location>
        <begin position="55"/>
        <end position="76"/>
    </location>
</feature>
<feature type="compositionally biased region" description="Low complexity" evidence="8">
    <location>
        <begin position="517"/>
        <end position="527"/>
    </location>
</feature>
<dbReference type="RefSeq" id="WP_123108763.1">
    <property type="nucleotide sequence ID" value="NZ_RIBZ01000886.1"/>
</dbReference>
<dbReference type="PANTHER" id="PTHR42718:SF47">
    <property type="entry name" value="METHYL VIOLOGEN RESISTANCE PROTEIN SMVA"/>
    <property type="match status" value="1"/>
</dbReference>
<dbReference type="PROSITE" id="PS50850">
    <property type="entry name" value="MFS"/>
    <property type="match status" value="1"/>
</dbReference>
<evidence type="ECO:0000256" key="9">
    <source>
        <dbReference type="SAM" id="Phobius"/>
    </source>
</evidence>
<keyword evidence="2" id="KW-0813">Transport</keyword>
<keyword evidence="5 9" id="KW-1133">Transmembrane helix</keyword>
<dbReference type="Gene3D" id="1.20.1250.20">
    <property type="entry name" value="MFS general substrate transporter like domains"/>
    <property type="match status" value="1"/>
</dbReference>
<dbReference type="InterPro" id="IPR036259">
    <property type="entry name" value="MFS_trans_sf"/>
</dbReference>